<name>A0AAE0LWB1_9PEZI</name>
<evidence type="ECO:0000256" key="2">
    <source>
        <dbReference type="ARBA" id="ARBA00013807"/>
    </source>
</evidence>
<evidence type="ECO:0000256" key="3">
    <source>
        <dbReference type="ARBA" id="ARBA00023054"/>
    </source>
</evidence>
<reference evidence="5" key="1">
    <citation type="journal article" date="2023" name="Mol. Phylogenet. Evol.">
        <title>Genome-scale phylogeny and comparative genomics of the fungal order Sordariales.</title>
        <authorList>
            <person name="Hensen N."/>
            <person name="Bonometti L."/>
            <person name="Westerberg I."/>
            <person name="Brannstrom I.O."/>
            <person name="Guillou S."/>
            <person name="Cros-Aarteil S."/>
            <person name="Calhoun S."/>
            <person name="Haridas S."/>
            <person name="Kuo A."/>
            <person name="Mondo S."/>
            <person name="Pangilinan J."/>
            <person name="Riley R."/>
            <person name="LaButti K."/>
            <person name="Andreopoulos B."/>
            <person name="Lipzen A."/>
            <person name="Chen C."/>
            <person name="Yan M."/>
            <person name="Daum C."/>
            <person name="Ng V."/>
            <person name="Clum A."/>
            <person name="Steindorff A."/>
            <person name="Ohm R.A."/>
            <person name="Martin F."/>
            <person name="Silar P."/>
            <person name="Natvig D.O."/>
            <person name="Lalanne C."/>
            <person name="Gautier V."/>
            <person name="Ament-Velasquez S.L."/>
            <person name="Kruys A."/>
            <person name="Hutchinson M.I."/>
            <person name="Powell A.J."/>
            <person name="Barry K."/>
            <person name="Miller A.N."/>
            <person name="Grigoriev I.V."/>
            <person name="Debuchy R."/>
            <person name="Gladieux P."/>
            <person name="Hiltunen Thoren M."/>
            <person name="Johannesson H."/>
        </authorList>
    </citation>
    <scope>NUCLEOTIDE SEQUENCE</scope>
    <source>
        <strain evidence="5">CBS 168.71</strain>
    </source>
</reference>
<evidence type="ECO:0000313" key="6">
    <source>
        <dbReference type="Proteomes" id="UP001278766"/>
    </source>
</evidence>
<dbReference type="Pfam" id="PF10186">
    <property type="entry name" value="ATG14"/>
    <property type="match status" value="1"/>
</dbReference>
<dbReference type="GeneID" id="87838404"/>
<gene>
    <name evidence="5" type="ORF">B0H64DRAFT_351139</name>
</gene>
<dbReference type="GO" id="GO:0032991">
    <property type="term" value="C:protein-containing complex"/>
    <property type="evidence" value="ECO:0007669"/>
    <property type="project" value="UniProtKB-ARBA"/>
</dbReference>
<dbReference type="GO" id="GO:0000323">
    <property type="term" value="C:lytic vacuole"/>
    <property type="evidence" value="ECO:0007669"/>
    <property type="project" value="TreeGrafter"/>
</dbReference>
<dbReference type="InterPro" id="IPR018791">
    <property type="entry name" value="UV_resistance/autophagy_Atg14"/>
</dbReference>
<feature type="compositionally biased region" description="Polar residues" evidence="4">
    <location>
        <begin position="79"/>
        <end position="88"/>
    </location>
</feature>
<feature type="region of interest" description="Disordered" evidence="4">
    <location>
        <begin position="529"/>
        <end position="587"/>
    </location>
</feature>
<keyword evidence="3" id="KW-0175">Coiled coil</keyword>
<dbReference type="PANTHER" id="PTHR15157:SF5">
    <property type="entry name" value="UV RADIATION RESISTANCE-ASSOCIATED GENE PROTEIN"/>
    <property type="match status" value="1"/>
</dbReference>
<comment type="caution">
    <text evidence="5">The sequence shown here is derived from an EMBL/GenBank/DDBJ whole genome shotgun (WGS) entry which is preliminary data.</text>
</comment>
<dbReference type="GO" id="GO:0005768">
    <property type="term" value="C:endosome"/>
    <property type="evidence" value="ECO:0007669"/>
    <property type="project" value="TreeGrafter"/>
</dbReference>
<dbReference type="AlphaFoldDB" id="A0AAE0LWB1"/>
<dbReference type="GO" id="GO:0000149">
    <property type="term" value="F:SNARE binding"/>
    <property type="evidence" value="ECO:0007669"/>
    <property type="project" value="TreeGrafter"/>
</dbReference>
<feature type="compositionally biased region" description="Gly residues" evidence="4">
    <location>
        <begin position="560"/>
        <end position="573"/>
    </location>
</feature>
<protein>
    <recommendedName>
        <fullName evidence="2">Autophagy-related protein 14</fullName>
    </recommendedName>
</protein>
<accession>A0AAE0LWB1</accession>
<dbReference type="RefSeq" id="XP_062663309.1">
    <property type="nucleotide sequence ID" value="XM_062801456.1"/>
</dbReference>
<reference evidence="5" key="2">
    <citation type="submission" date="2023-06" db="EMBL/GenBank/DDBJ databases">
        <authorList>
            <consortium name="Lawrence Berkeley National Laboratory"/>
            <person name="Haridas S."/>
            <person name="Hensen N."/>
            <person name="Bonometti L."/>
            <person name="Westerberg I."/>
            <person name="Brannstrom I.O."/>
            <person name="Guillou S."/>
            <person name="Cros-Aarteil S."/>
            <person name="Calhoun S."/>
            <person name="Kuo A."/>
            <person name="Mondo S."/>
            <person name="Pangilinan J."/>
            <person name="Riley R."/>
            <person name="Labutti K."/>
            <person name="Andreopoulos B."/>
            <person name="Lipzen A."/>
            <person name="Chen C."/>
            <person name="Yanf M."/>
            <person name="Daum C."/>
            <person name="Ng V."/>
            <person name="Clum A."/>
            <person name="Steindorff A."/>
            <person name="Ohm R."/>
            <person name="Martin F."/>
            <person name="Silar P."/>
            <person name="Natvig D."/>
            <person name="Lalanne C."/>
            <person name="Gautier V."/>
            <person name="Ament-Velasquez S.L."/>
            <person name="Kruys A."/>
            <person name="Hutchinson M.I."/>
            <person name="Powell A.J."/>
            <person name="Barry K."/>
            <person name="Miller A.N."/>
            <person name="Grigoriev I.V."/>
            <person name="Debuchy R."/>
            <person name="Gladieux P."/>
            <person name="Thoren M.H."/>
            <person name="Johannesson H."/>
        </authorList>
    </citation>
    <scope>NUCLEOTIDE SEQUENCE</scope>
    <source>
        <strain evidence="5">CBS 168.71</strain>
    </source>
</reference>
<organism evidence="5 6">
    <name type="scientific">Chaetomium fimeti</name>
    <dbReference type="NCBI Taxonomy" id="1854472"/>
    <lineage>
        <taxon>Eukaryota</taxon>
        <taxon>Fungi</taxon>
        <taxon>Dikarya</taxon>
        <taxon>Ascomycota</taxon>
        <taxon>Pezizomycotina</taxon>
        <taxon>Sordariomycetes</taxon>
        <taxon>Sordariomycetidae</taxon>
        <taxon>Sordariales</taxon>
        <taxon>Chaetomiaceae</taxon>
        <taxon>Chaetomium</taxon>
    </lineage>
</organism>
<sequence length="610" mass="66776">MSTESSRPLLLPQNRKLRHLRGIALRNVAFSRPRGRTIDDAALNIQSPAKLESLRNTPQLHHALSSEDLRPPTARRRSTNVPNTSPATRQKKFEDAFDSKLADAFFSLHVEGEKEPIYISEVEERATNFNFRLFELADLDSAITQSPQVTVKIWTKRNDTWTALREDEVDLRALNWLGTLQDVHFPPNSIVFHLVDGIYSLELSGKPAPPKHTAPAPTSSYNALMRLATLDNSVQDALATRELLTQQINDLLEREAKNEVPEAEDTLSLTNKYLAQQRRAVALATKRNEDLKTSIAARKEAIAQGRAAQAKAAKDVEHATDKLTESQTLLTKTQADIRGQRRRICDDLSRIYNIAPVPLGPPLSFQICGLPLPNTTYDSAAKSSPTLSEDALSAALGHVAHLTDALQYYLSVPLPYAIRPFGSRSSIRDDISQLPDPQREFPLYVPRGGSAAHFRFDYAWFLLNKDVEALCSSQALRVVDIRHTLPNLKYLLYVCSAGSEEVPERKRGGVRGLWAGRVRGVGGAALADDASSLGGGGSRRGSDASEVAGRQREELRRAAVGGGGREVGSGHGNGSAVNVNANGGPGLLPFAEGEMKLSLRTKGMRESAAQ</sequence>
<evidence type="ECO:0000256" key="1">
    <source>
        <dbReference type="ARBA" id="ARBA00009574"/>
    </source>
</evidence>
<dbReference type="PANTHER" id="PTHR15157">
    <property type="entry name" value="UV RADIATION RESISTANCE-ASSOCIATED GENE PROTEIN"/>
    <property type="match status" value="1"/>
</dbReference>
<feature type="region of interest" description="Disordered" evidence="4">
    <location>
        <begin position="62"/>
        <end position="89"/>
    </location>
</feature>
<dbReference type="Proteomes" id="UP001278766">
    <property type="component" value="Unassembled WGS sequence"/>
</dbReference>
<evidence type="ECO:0000313" key="5">
    <source>
        <dbReference type="EMBL" id="KAK3299795.1"/>
    </source>
</evidence>
<keyword evidence="6" id="KW-1185">Reference proteome</keyword>
<evidence type="ECO:0000256" key="4">
    <source>
        <dbReference type="SAM" id="MobiDB-lite"/>
    </source>
</evidence>
<dbReference type="GO" id="GO:0035493">
    <property type="term" value="P:SNARE complex assembly"/>
    <property type="evidence" value="ECO:0007669"/>
    <property type="project" value="TreeGrafter"/>
</dbReference>
<proteinExistence type="inferred from homology"/>
<comment type="similarity">
    <text evidence="1">Belongs to the ATG14 family.</text>
</comment>
<dbReference type="EMBL" id="JAUEPN010000001">
    <property type="protein sequence ID" value="KAK3299795.1"/>
    <property type="molecule type" value="Genomic_DNA"/>
</dbReference>